<gene>
    <name evidence="4" type="ORF">P0Y53_20795</name>
</gene>
<sequence length="411" mass="46652">MHLLYRISCFCLLLSTSLSGTAQEGIHFIHGLSWQQIREKARTERKYILVDCHATWCGPCRQMEQDIFPLPEVGAFFNAHFINVKVQLDKTARDNEEVKAWYADSRQIAEQYKVRVLPTFLFFGPDGELVHQQPGATNRAADFLQLGRQALDSNQQAYTLLRKAAAQQLTADQLRETAIYFLNLQEPAPAIELSNSYMAGLSRPFDAAAIRFIAPFVQSSASMGFRLYQEDTAAVNAVLGPNVAQEKLRHILWKEYFQEPARADEAPDWKAIHKQASARYPALAGMISKMAAEGEVNYYLSRQDTARYLKAVVHYVSRYKKELSVWERNGAAINLAQRTSHLGLLKKALGWMEPCDPTDASQLQTRAQLLYQLGRRTEAMSLLNKALAQAASYQRADLEKLYQKMEQQQPL</sequence>
<dbReference type="PROSITE" id="PS00194">
    <property type="entry name" value="THIOREDOXIN_1"/>
    <property type="match status" value="1"/>
</dbReference>
<keyword evidence="1" id="KW-0676">Redox-active center</keyword>
<dbReference type="InterPro" id="IPR036249">
    <property type="entry name" value="Thioredoxin-like_sf"/>
</dbReference>
<organism evidence="4 5">
    <name type="scientific">Candidatus Pseudobacter hemicellulosilyticus</name>
    <dbReference type="NCBI Taxonomy" id="3121375"/>
    <lineage>
        <taxon>Bacteria</taxon>
        <taxon>Pseudomonadati</taxon>
        <taxon>Bacteroidota</taxon>
        <taxon>Chitinophagia</taxon>
        <taxon>Chitinophagales</taxon>
        <taxon>Chitinophagaceae</taxon>
        <taxon>Pseudobacter</taxon>
    </lineage>
</organism>
<evidence type="ECO:0000259" key="3">
    <source>
        <dbReference type="PROSITE" id="PS51352"/>
    </source>
</evidence>
<keyword evidence="2" id="KW-0732">Signal</keyword>
<dbReference type="Proteomes" id="UP001220610">
    <property type="component" value="Chromosome"/>
</dbReference>
<dbReference type="InterPro" id="IPR017937">
    <property type="entry name" value="Thioredoxin_CS"/>
</dbReference>
<evidence type="ECO:0000313" key="5">
    <source>
        <dbReference type="Proteomes" id="UP001220610"/>
    </source>
</evidence>
<dbReference type="InterPro" id="IPR013766">
    <property type="entry name" value="Thioredoxin_domain"/>
</dbReference>
<dbReference type="InterPro" id="IPR012336">
    <property type="entry name" value="Thioredoxin-like_fold"/>
</dbReference>
<feature type="signal peptide" evidence="2">
    <location>
        <begin position="1"/>
        <end position="22"/>
    </location>
</feature>
<protein>
    <submittedName>
        <fullName evidence="4">Thioredoxin family protein</fullName>
    </submittedName>
</protein>
<evidence type="ECO:0000256" key="2">
    <source>
        <dbReference type="SAM" id="SignalP"/>
    </source>
</evidence>
<dbReference type="SUPFAM" id="SSF52833">
    <property type="entry name" value="Thioredoxin-like"/>
    <property type="match status" value="1"/>
</dbReference>
<dbReference type="PROSITE" id="PS51352">
    <property type="entry name" value="THIOREDOXIN_2"/>
    <property type="match status" value="1"/>
</dbReference>
<accession>A0AAJ5WRU4</accession>
<proteinExistence type="predicted"/>
<reference evidence="4" key="1">
    <citation type="submission" date="2023-03" db="EMBL/GenBank/DDBJ databases">
        <title>Andean soil-derived lignocellulolytic bacterial consortium as a source of novel taxa and putative plastic-active enzymes.</title>
        <authorList>
            <person name="Diaz-Garcia L."/>
            <person name="Chuvochina M."/>
            <person name="Feuerriegel G."/>
            <person name="Bunk B."/>
            <person name="Sproer C."/>
            <person name="Streit W.R."/>
            <person name="Rodriguez L.M."/>
            <person name="Overmann J."/>
            <person name="Jimenez D.J."/>
        </authorList>
    </citation>
    <scope>NUCLEOTIDE SEQUENCE</scope>
    <source>
        <strain evidence="4">MAG 7</strain>
    </source>
</reference>
<dbReference type="EMBL" id="CP119311">
    <property type="protein sequence ID" value="WEK34934.1"/>
    <property type="molecule type" value="Genomic_DNA"/>
</dbReference>
<feature type="chain" id="PRO_5042518556" evidence="2">
    <location>
        <begin position="23"/>
        <end position="411"/>
    </location>
</feature>
<dbReference type="Pfam" id="PF13098">
    <property type="entry name" value="Thioredoxin_2"/>
    <property type="match status" value="1"/>
</dbReference>
<evidence type="ECO:0000313" key="4">
    <source>
        <dbReference type="EMBL" id="WEK34934.1"/>
    </source>
</evidence>
<feature type="domain" description="Thioredoxin" evidence="3">
    <location>
        <begin position="17"/>
        <end position="156"/>
    </location>
</feature>
<dbReference type="Gene3D" id="3.40.30.10">
    <property type="entry name" value="Glutaredoxin"/>
    <property type="match status" value="1"/>
</dbReference>
<dbReference type="AlphaFoldDB" id="A0AAJ5WRU4"/>
<name>A0AAJ5WRU4_9BACT</name>
<evidence type="ECO:0000256" key="1">
    <source>
        <dbReference type="ARBA" id="ARBA00023284"/>
    </source>
</evidence>